<accession>A0A7N7</accession>
<dbReference type="EMBL" id="AB231700">
    <property type="protein sequence ID" value="BAF36214.1"/>
    <property type="molecule type" value="Genomic_DNA"/>
</dbReference>
<sequence length="236" mass="27234">MMADYTNILQELRDWKNDFGSLLDSKQLIGTIEWQPLWERLVALERLFNDPIISEPLDNYKVAIRHPIDACGMTEFVVQLVEKGSSENDISRALSMHGVDLTAREVGEWVTAYRSAPIMERVEYPYGSVFDTQTQLQTIFNDLKAGIIALESADDEPFIKARKVKEEIWVSMLQEQRQLLKDARALMETVKQFEAIDRFKQIVIEEVNKENPAIASRIYRRIQMAKTLLNTLEPLA</sequence>
<evidence type="ECO:0000313" key="1">
    <source>
        <dbReference type="EMBL" id="BAF36214.1"/>
    </source>
</evidence>
<dbReference type="KEGG" id="vg:4484396"/>
<dbReference type="RefSeq" id="YP_851137.1">
    <property type="nucleotide sequence ID" value="NC_008562.1"/>
</dbReference>
<keyword evidence="2" id="KW-1185">Reference proteome</keyword>
<reference evidence="2" key="1">
    <citation type="journal article" date="2008" name="J. Bacteriol.">
        <title>Ma-LMM01 infecting toxic Microcystis aeruginosa illuminates diverse cyanophage genome strategies.</title>
        <authorList>
            <person name="Yoshida T."/>
            <person name="Nagasaki K."/>
            <person name="Takashima Y."/>
            <person name="Shirai Y."/>
            <person name="Tomaru Y."/>
            <person name="Takao Y."/>
            <person name="Sakamoto S."/>
            <person name="Hiroishi S."/>
            <person name="Ogata H."/>
        </authorList>
    </citation>
    <scope>NUCLEOTIDE SEQUENCE</scope>
</reference>
<evidence type="ECO:0000313" key="2">
    <source>
        <dbReference type="Proteomes" id="UP000001249"/>
    </source>
</evidence>
<protein>
    <submittedName>
        <fullName evidence="1">Uncharacterized protein</fullName>
    </submittedName>
</protein>
<dbReference type="GeneID" id="4484396"/>
<organism evidence="1 2">
    <name type="scientific">Microcystis phage LMM01</name>
    <dbReference type="NCBI Taxonomy" id="2856824"/>
    <lineage>
        <taxon>Viruses</taxon>
        <taxon>Duplodnaviria</taxon>
        <taxon>Heunggongvirae</taxon>
        <taxon>Uroviricota</taxon>
        <taxon>Caudoviricetes</taxon>
        <taxon>Fukuivirus</taxon>
        <taxon>Fukuivirus LMM01</taxon>
    </lineage>
</organism>
<proteinExistence type="predicted"/>
<name>A0A7N7_9CAUD</name>
<dbReference type="Proteomes" id="UP000001249">
    <property type="component" value="Segment"/>
</dbReference>